<keyword evidence="5 9" id="KW-1133">Transmembrane helix</keyword>
<dbReference type="EMBL" id="JBFTWV010000041">
    <property type="protein sequence ID" value="KAL2794781.1"/>
    <property type="molecule type" value="Genomic_DNA"/>
</dbReference>
<feature type="transmembrane region" description="Helical" evidence="9">
    <location>
        <begin position="474"/>
        <end position="495"/>
    </location>
</feature>
<evidence type="ECO:0000256" key="2">
    <source>
        <dbReference type="ARBA" id="ARBA00006978"/>
    </source>
</evidence>
<evidence type="ECO:0000313" key="11">
    <source>
        <dbReference type="EMBL" id="KAL2794781.1"/>
    </source>
</evidence>
<feature type="region of interest" description="Disordered" evidence="10">
    <location>
        <begin position="1"/>
        <end position="39"/>
    </location>
</feature>
<dbReference type="PANTHER" id="PTHR23519:SF5">
    <property type="entry name" value="AUTOPHAGY-RELATED PROTEIN"/>
    <property type="match status" value="1"/>
</dbReference>
<evidence type="ECO:0000256" key="6">
    <source>
        <dbReference type="ARBA" id="ARBA00023006"/>
    </source>
</evidence>
<dbReference type="InterPro" id="IPR036259">
    <property type="entry name" value="MFS_trans_sf"/>
</dbReference>
<dbReference type="PANTHER" id="PTHR23519">
    <property type="entry name" value="AUTOPHAGY-RELATED PROTEIN 22"/>
    <property type="match status" value="1"/>
</dbReference>
<evidence type="ECO:0000256" key="9">
    <source>
        <dbReference type="RuleBase" id="RU363073"/>
    </source>
</evidence>
<feature type="transmembrane region" description="Helical" evidence="9">
    <location>
        <begin position="445"/>
        <end position="468"/>
    </location>
</feature>
<keyword evidence="9" id="KW-0926">Vacuole</keyword>
<keyword evidence="7 9" id="KW-0472">Membrane</keyword>
<comment type="similarity">
    <text evidence="2 9">Belongs to the ATG22 family.</text>
</comment>
<feature type="transmembrane region" description="Helical" evidence="9">
    <location>
        <begin position="254"/>
        <end position="276"/>
    </location>
</feature>
<evidence type="ECO:0000256" key="8">
    <source>
        <dbReference type="ARBA" id="ARBA00024801"/>
    </source>
</evidence>
<sequence>MAADTTETTAPLAASNALDAKRPEIGSGELGPGSTEEPSEAATSRAELWACYTPLIFQSLLNSAGWNPGRDRSLGCADASAPCVVDFGTRTTPIETVVLVSNGIGFAIQGFILLAFGTISDYGSLKRWIFSLCTIVCWGVQFGFIGLKSPSQYHVAIGLNIVSTLSYNLAVAFWQSSLPTLARNTPTAREADRARHDGEISDAEAKRAHMLQRNKVSNYAFGSMSVGYTLTLLIALGITYGIHADASAENNLRAATIIVGVTVAIWIAFGSPWLFLEKQRTAPLPPGETYFSLGPRVYWGLIRRMHKLPQTWLYLAGYFFLSDGTATTNQLFGLCQNEIVQYSTTVSTQLYIVQGIANFVGIAGIWIIQRHFKLKTQTVIMLLSGFALLIPIWGCIGIRTTSIGYHHVWEIWLFSVIICSVVAPLYAFTASMLSDVIPKGREVTFFAIYSVVGKSTAWIGPIISGVIIDRTGSTWTGFPFSVGLTAVGVVLIACVKVDKAREQCEAWAQDEKLLGDDVRSSHGESLEYRN</sequence>
<evidence type="ECO:0000256" key="7">
    <source>
        <dbReference type="ARBA" id="ARBA00023136"/>
    </source>
</evidence>
<feature type="transmembrane region" description="Helical" evidence="9">
    <location>
        <begin position="351"/>
        <end position="368"/>
    </location>
</feature>
<evidence type="ECO:0000256" key="4">
    <source>
        <dbReference type="ARBA" id="ARBA00022692"/>
    </source>
</evidence>
<keyword evidence="9" id="KW-0029">Amino-acid transport</keyword>
<dbReference type="Gene3D" id="1.20.1250.20">
    <property type="entry name" value="MFS general substrate transporter like domains"/>
    <property type="match status" value="1"/>
</dbReference>
<dbReference type="InterPro" id="IPR024671">
    <property type="entry name" value="Atg22-like"/>
</dbReference>
<keyword evidence="6 9" id="KW-0072">Autophagy</keyword>
<evidence type="ECO:0000313" key="12">
    <source>
        <dbReference type="Proteomes" id="UP001610563"/>
    </source>
</evidence>
<dbReference type="SUPFAM" id="SSF103473">
    <property type="entry name" value="MFS general substrate transporter"/>
    <property type="match status" value="1"/>
</dbReference>
<name>A0ABR4G707_9EURO</name>
<feature type="transmembrane region" description="Helical" evidence="9">
    <location>
        <begin position="312"/>
        <end position="331"/>
    </location>
</feature>
<keyword evidence="3 9" id="KW-0813">Transport</keyword>
<feature type="transmembrane region" description="Helical" evidence="9">
    <location>
        <begin position="97"/>
        <end position="116"/>
    </location>
</feature>
<comment type="function">
    <text evidence="8 9">Vacuolar effluxer which mediate the efflux of amino acids resulting from autophagic degradation. The release of autophagic amino acids allows the maintenance of protein synthesis and viability during nitrogen starvation.</text>
</comment>
<evidence type="ECO:0000256" key="3">
    <source>
        <dbReference type="ARBA" id="ARBA00022448"/>
    </source>
</evidence>
<dbReference type="Pfam" id="PF11700">
    <property type="entry name" value="ATG22"/>
    <property type="match status" value="1"/>
</dbReference>
<organism evidence="11 12">
    <name type="scientific">Aspergillus keveii</name>
    <dbReference type="NCBI Taxonomy" id="714993"/>
    <lineage>
        <taxon>Eukaryota</taxon>
        <taxon>Fungi</taxon>
        <taxon>Dikarya</taxon>
        <taxon>Ascomycota</taxon>
        <taxon>Pezizomycotina</taxon>
        <taxon>Eurotiomycetes</taxon>
        <taxon>Eurotiomycetidae</taxon>
        <taxon>Eurotiales</taxon>
        <taxon>Aspergillaceae</taxon>
        <taxon>Aspergillus</taxon>
        <taxon>Aspergillus subgen. Nidulantes</taxon>
    </lineage>
</organism>
<dbReference type="InterPro" id="IPR050495">
    <property type="entry name" value="ATG22/LtaA_families"/>
</dbReference>
<evidence type="ECO:0000256" key="5">
    <source>
        <dbReference type="ARBA" id="ARBA00022989"/>
    </source>
</evidence>
<feature type="transmembrane region" description="Helical" evidence="9">
    <location>
        <begin position="411"/>
        <end position="433"/>
    </location>
</feature>
<dbReference type="Proteomes" id="UP001610563">
    <property type="component" value="Unassembled WGS sequence"/>
</dbReference>
<proteinExistence type="inferred from homology"/>
<evidence type="ECO:0000256" key="10">
    <source>
        <dbReference type="SAM" id="MobiDB-lite"/>
    </source>
</evidence>
<protein>
    <recommendedName>
        <fullName evidence="9">Autophagy-related protein</fullName>
    </recommendedName>
</protein>
<gene>
    <name evidence="11" type="ORF">BJX66DRAFT_351087</name>
</gene>
<feature type="transmembrane region" description="Helical" evidence="9">
    <location>
        <begin position="128"/>
        <end position="147"/>
    </location>
</feature>
<evidence type="ECO:0000256" key="1">
    <source>
        <dbReference type="ARBA" id="ARBA00004128"/>
    </source>
</evidence>
<keyword evidence="4 9" id="KW-0812">Transmembrane</keyword>
<accession>A0ABR4G707</accession>
<feature type="transmembrane region" description="Helical" evidence="9">
    <location>
        <begin position="216"/>
        <end position="242"/>
    </location>
</feature>
<feature type="transmembrane region" description="Helical" evidence="9">
    <location>
        <begin position="380"/>
        <end position="399"/>
    </location>
</feature>
<keyword evidence="12" id="KW-1185">Reference proteome</keyword>
<comment type="subcellular location">
    <subcellularLocation>
        <location evidence="1 9">Vacuole membrane</location>
        <topology evidence="1 9">Multi-pass membrane protein</topology>
    </subcellularLocation>
</comment>
<reference evidence="11 12" key="1">
    <citation type="submission" date="2024-07" db="EMBL/GenBank/DDBJ databases">
        <title>Section-level genome sequencing and comparative genomics of Aspergillus sections Usti and Cavernicolus.</title>
        <authorList>
            <consortium name="Lawrence Berkeley National Laboratory"/>
            <person name="Nybo J.L."/>
            <person name="Vesth T.C."/>
            <person name="Theobald S."/>
            <person name="Frisvad J.C."/>
            <person name="Larsen T.O."/>
            <person name="Kjaerboelling I."/>
            <person name="Rothschild-Mancinelli K."/>
            <person name="Lyhne E.K."/>
            <person name="Kogle M.E."/>
            <person name="Barry K."/>
            <person name="Clum A."/>
            <person name="Na H."/>
            <person name="Ledsgaard L."/>
            <person name="Lin J."/>
            <person name="Lipzen A."/>
            <person name="Kuo A."/>
            <person name="Riley R."/>
            <person name="Mondo S."/>
            <person name="Labutti K."/>
            <person name="Haridas S."/>
            <person name="Pangalinan J."/>
            <person name="Salamov A.A."/>
            <person name="Simmons B.A."/>
            <person name="Magnuson J.K."/>
            <person name="Chen J."/>
            <person name="Drula E."/>
            <person name="Henrissat B."/>
            <person name="Wiebenga A."/>
            <person name="Lubbers R.J."/>
            <person name="Gomes A.C."/>
            <person name="Makela M.R."/>
            <person name="Stajich J."/>
            <person name="Grigoriev I.V."/>
            <person name="Mortensen U.H."/>
            <person name="De Vries R.P."/>
            <person name="Baker S.E."/>
            <person name="Andersen M.R."/>
        </authorList>
    </citation>
    <scope>NUCLEOTIDE SEQUENCE [LARGE SCALE GENOMIC DNA]</scope>
    <source>
        <strain evidence="11 12">CBS 209.92</strain>
    </source>
</reference>
<comment type="caution">
    <text evidence="11">The sequence shown here is derived from an EMBL/GenBank/DDBJ whole genome shotgun (WGS) entry which is preliminary data.</text>
</comment>